<evidence type="ECO:0000259" key="6">
    <source>
        <dbReference type="Pfam" id="PF02900"/>
    </source>
</evidence>
<dbReference type="GO" id="GO:0008198">
    <property type="term" value="F:ferrous iron binding"/>
    <property type="evidence" value="ECO:0007669"/>
    <property type="project" value="InterPro"/>
</dbReference>
<gene>
    <name evidence="7" type="ORF">FAZ69_07860</name>
</gene>
<dbReference type="SUPFAM" id="SSF53213">
    <property type="entry name" value="LigB-like"/>
    <property type="match status" value="1"/>
</dbReference>
<keyword evidence="5" id="KW-0560">Oxidoreductase</keyword>
<evidence type="ECO:0000313" key="8">
    <source>
        <dbReference type="Proteomes" id="UP000305539"/>
    </source>
</evidence>
<protein>
    <submittedName>
        <fullName evidence="7">Dioxygenase</fullName>
    </submittedName>
</protein>
<dbReference type="InterPro" id="IPR014436">
    <property type="entry name" value="Extradiol_dOase_DODA"/>
</dbReference>
<keyword evidence="7" id="KW-0223">Dioxygenase</keyword>
<dbReference type="Proteomes" id="UP000305539">
    <property type="component" value="Unassembled WGS sequence"/>
</dbReference>
<keyword evidence="8" id="KW-1185">Reference proteome</keyword>
<dbReference type="PANTHER" id="PTHR30096:SF0">
    <property type="entry name" value="4,5-DOPA DIOXYGENASE EXTRADIOL-LIKE PROTEIN"/>
    <property type="match status" value="1"/>
</dbReference>
<proteinExistence type="inferred from homology"/>
<reference evidence="7 8" key="1">
    <citation type="submission" date="2019-04" db="EMBL/GenBank/DDBJ databases">
        <title>Trinickia sp. 7GSK02, isolated from subtropical forest soil.</title>
        <authorList>
            <person name="Gao Z.-H."/>
            <person name="Qiu L.-H."/>
        </authorList>
    </citation>
    <scope>NUCLEOTIDE SEQUENCE [LARGE SCALE GENOMIC DNA]</scope>
    <source>
        <strain evidence="7 8">7GSK02</strain>
    </source>
</reference>
<comment type="similarity">
    <text evidence="2">Belongs to the DODA-type extradiol aromatic ring-opening dioxygenase family.</text>
</comment>
<dbReference type="PANTHER" id="PTHR30096">
    <property type="entry name" value="4,5-DOPA DIOXYGENASE EXTRADIOL-LIKE PROTEIN"/>
    <property type="match status" value="1"/>
</dbReference>
<accession>A0A4U1I9H9</accession>
<comment type="cofactor">
    <cofactor evidence="1">
        <name>Zn(2+)</name>
        <dbReference type="ChEBI" id="CHEBI:29105"/>
    </cofactor>
</comment>
<dbReference type="OrthoDB" id="9790889at2"/>
<keyword evidence="4" id="KW-0862">Zinc</keyword>
<dbReference type="GO" id="GO:0016702">
    <property type="term" value="F:oxidoreductase activity, acting on single donors with incorporation of molecular oxygen, incorporation of two atoms of oxygen"/>
    <property type="evidence" value="ECO:0007669"/>
    <property type="project" value="UniProtKB-ARBA"/>
</dbReference>
<name>A0A4U1I9H9_9BURK</name>
<dbReference type="InterPro" id="IPR004183">
    <property type="entry name" value="Xdiol_dOase_suB"/>
</dbReference>
<evidence type="ECO:0000256" key="3">
    <source>
        <dbReference type="ARBA" id="ARBA00022723"/>
    </source>
</evidence>
<organism evidence="7 8">
    <name type="scientific">Trinickia terrae</name>
    <dbReference type="NCBI Taxonomy" id="2571161"/>
    <lineage>
        <taxon>Bacteria</taxon>
        <taxon>Pseudomonadati</taxon>
        <taxon>Pseudomonadota</taxon>
        <taxon>Betaproteobacteria</taxon>
        <taxon>Burkholderiales</taxon>
        <taxon>Burkholderiaceae</taxon>
        <taxon>Trinickia</taxon>
    </lineage>
</organism>
<evidence type="ECO:0000256" key="1">
    <source>
        <dbReference type="ARBA" id="ARBA00001947"/>
    </source>
</evidence>
<comment type="caution">
    <text evidence="7">The sequence shown here is derived from an EMBL/GenBank/DDBJ whole genome shotgun (WGS) entry which is preliminary data.</text>
</comment>
<dbReference type="Gene3D" id="3.40.830.10">
    <property type="entry name" value="LigB-like"/>
    <property type="match status" value="1"/>
</dbReference>
<dbReference type="PIRSF" id="PIRSF006157">
    <property type="entry name" value="Doxgns_DODA"/>
    <property type="match status" value="1"/>
</dbReference>
<evidence type="ECO:0000256" key="4">
    <source>
        <dbReference type="ARBA" id="ARBA00022833"/>
    </source>
</evidence>
<dbReference type="EMBL" id="SWJE01000004">
    <property type="protein sequence ID" value="TKC90067.1"/>
    <property type="molecule type" value="Genomic_DNA"/>
</dbReference>
<evidence type="ECO:0000313" key="7">
    <source>
        <dbReference type="EMBL" id="TKC90067.1"/>
    </source>
</evidence>
<dbReference type="RefSeq" id="WP_136893397.1">
    <property type="nucleotide sequence ID" value="NZ_SWJE01000004.1"/>
</dbReference>
<dbReference type="AlphaFoldDB" id="A0A4U1I9H9"/>
<evidence type="ECO:0000256" key="5">
    <source>
        <dbReference type="ARBA" id="ARBA00023002"/>
    </source>
</evidence>
<dbReference type="GO" id="GO:0008270">
    <property type="term" value="F:zinc ion binding"/>
    <property type="evidence" value="ECO:0007669"/>
    <property type="project" value="InterPro"/>
</dbReference>
<keyword evidence="3" id="KW-0479">Metal-binding</keyword>
<dbReference type="Pfam" id="PF02900">
    <property type="entry name" value="LigB"/>
    <property type="match status" value="1"/>
</dbReference>
<dbReference type="CDD" id="cd07363">
    <property type="entry name" value="45_DOPA_Dioxygenase"/>
    <property type="match status" value="1"/>
</dbReference>
<feature type="domain" description="Extradiol ring-cleavage dioxygenase class III enzyme subunit B" evidence="6">
    <location>
        <begin position="6"/>
        <end position="242"/>
    </location>
</feature>
<evidence type="ECO:0000256" key="2">
    <source>
        <dbReference type="ARBA" id="ARBA00007581"/>
    </source>
</evidence>
<sequence>MGLPTYFISHGPGPWPVMPHLQGAMARLEQSLQDIPRQLGVRPRAILVISAHWEEPDFSLTVATQLKPIYDFFGFPASAYQLSYPARGLPELANHVRDLLESADISAQLDTKRGLDHGAYVPLMVMYPDADLPVVQLSLKSNLDAAQHVALGRALAPLRDEGVLILASGMSYHNLRRLGHLAKVPSESFDRWLYESLNGFRGVERVARLVDWISAPAARDAHPREEHLIPLMVALGAAEEEPATCVYRERDILGGVAAASFRFGNAATPPEHLTKLSI</sequence>